<proteinExistence type="predicted"/>
<organism evidence="3 4">
    <name type="scientific">Acetivibrio saccincola</name>
    <dbReference type="NCBI Taxonomy" id="1677857"/>
    <lineage>
        <taxon>Bacteria</taxon>
        <taxon>Bacillati</taxon>
        <taxon>Bacillota</taxon>
        <taxon>Clostridia</taxon>
        <taxon>Eubacteriales</taxon>
        <taxon>Oscillospiraceae</taxon>
        <taxon>Acetivibrio</taxon>
    </lineage>
</organism>
<evidence type="ECO:0000313" key="4">
    <source>
        <dbReference type="Proteomes" id="UP000239720"/>
    </source>
</evidence>
<feature type="domain" description="Peptidase C39-like" evidence="2">
    <location>
        <begin position="226"/>
        <end position="335"/>
    </location>
</feature>
<evidence type="ECO:0000256" key="1">
    <source>
        <dbReference type="SAM" id="SignalP"/>
    </source>
</evidence>
<accession>A0A2S8RAT1</accession>
<gene>
    <name evidence="3" type="ORF">B9R14_09210</name>
</gene>
<dbReference type="InterPro" id="IPR046350">
    <property type="entry name" value="Cystatin_sf"/>
</dbReference>
<dbReference type="EMBL" id="NEMB01000003">
    <property type="protein sequence ID" value="PQQ66902.1"/>
    <property type="molecule type" value="Genomic_DNA"/>
</dbReference>
<dbReference type="Pfam" id="PF13529">
    <property type="entry name" value="Peptidase_C39_2"/>
    <property type="match status" value="1"/>
</dbReference>
<name>A0A2S8RAT1_9FIRM</name>
<dbReference type="RefSeq" id="WP_105368110.1">
    <property type="nucleotide sequence ID" value="NZ_NEMB01000003.1"/>
</dbReference>
<protein>
    <recommendedName>
        <fullName evidence="2">Peptidase C39-like domain-containing protein</fullName>
    </recommendedName>
</protein>
<dbReference type="AlphaFoldDB" id="A0A2S8RAT1"/>
<feature type="signal peptide" evidence="1">
    <location>
        <begin position="1"/>
        <end position="24"/>
    </location>
</feature>
<dbReference type="SUPFAM" id="SSF54403">
    <property type="entry name" value="Cystatin/monellin"/>
    <property type="match status" value="1"/>
</dbReference>
<sequence length="385" mass="43862">MIKKVSFLVVITLVLMIFNSMAFAGIENLENDSLYISSTEIPSDVINYAQENFHHLITSVKNDLDFHKFSKVEIDKFMLGTPFNIYNYHDQSLEKSNVYYFPVLCNNKIKALLAVALIEENQYVANFSKYYAENLEKLKLKSSKQKPFRIVDIGKNIVAINDDYYEILESPKHSKVDIDGKDLEDIRKKIKLRKNSEDIFDLIKKITTTNTSNISYRSAGISNYLGVEPVLQGNHPWCGAACVAAIINYKTNESLTAEDVTIEVHGSAIDEGITNSEAKTVFEDYGLSATITSPLSFSQVVTEIDDDDPIFMQMQTQIPDGTKDYHALVLRGYYRLYYHPYPMTYSVINPWYDSYVTITANSNGSNVTYITGSRTYTWYKTIKGF</sequence>
<reference evidence="3 4" key="1">
    <citation type="journal article" date="2018" name="Syst. Appl. Microbiol.">
        <title>Characterization and high-quality draft genome sequence of Herbivorax saccincola A7, an anaerobic, alkaliphilic, thermophilic, cellulolytic, and xylanolytic bacterium.</title>
        <authorList>
            <person name="Aikawa S."/>
            <person name="Baramee S."/>
            <person name="Sermsathanaswadi J."/>
            <person name="Thianheng P."/>
            <person name="Tachaapaikoon C."/>
            <person name="Shikata A."/>
            <person name="Waeonukul R."/>
            <person name="Pason P."/>
            <person name="Ratanakhanokchai K."/>
            <person name="Kosugi A."/>
        </authorList>
    </citation>
    <scope>NUCLEOTIDE SEQUENCE [LARGE SCALE GENOMIC DNA]</scope>
    <source>
        <strain evidence="3 4">A7</strain>
    </source>
</reference>
<evidence type="ECO:0000313" key="3">
    <source>
        <dbReference type="EMBL" id="PQQ66902.1"/>
    </source>
</evidence>
<comment type="caution">
    <text evidence="3">The sequence shown here is derived from an EMBL/GenBank/DDBJ whole genome shotgun (WGS) entry which is preliminary data.</text>
</comment>
<dbReference type="OrthoDB" id="1941348at2"/>
<keyword evidence="1" id="KW-0732">Signal</keyword>
<dbReference type="InterPro" id="IPR039564">
    <property type="entry name" value="Peptidase_C39-like"/>
</dbReference>
<evidence type="ECO:0000259" key="2">
    <source>
        <dbReference type="Pfam" id="PF13529"/>
    </source>
</evidence>
<dbReference type="Gene3D" id="3.90.70.10">
    <property type="entry name" value="Cysteine proteinases"/>
    <property type="match status" value="1"/>
</dbReference>
<dbReference type="Gene3D" id="3.10.500.10">
    <property type="entry name" value="Staphopain proregion domain"/>
    <property type="match status" value="1"/>
</dbReference>
<dbReference type="InterPro" id="IPR037155">
    <property type="entry name" value="Staphopain_pro_sf"/>
</dbReference>
<dbReference type="Proteomes" id="UP000239720">
    <property type="component" value="Unassembled WGS sequence"/>
</dbReference>
<feature type="chain" id="PRO_5015635012" description="Peptidase C39-like domain-containing protein" evidence="1">
    <location>
        <begin position="25"/>
        <end position="385"/>
    </location>
</feature>